<dbReference type="PANTHER" id="PTHR31768">
    <property type="entry name" value="B BOX-TYPE DOMAIN-CONTAINING PROTEIN"/>
    <property type="match status" value="1"/>
</dbReference>
<evidence type="ECO:0000313" key="2">
    <source>
        <dbReference type="EMBL" id="EGC40522.1"/>
    </source>
</evidence>
<reference evidence="3" key="1">
    <citation type="journal article" date="2011" name="Genome Biol.">
        <title>Comparative genomics of the social amoebae Dictyostelium discoideum and Dictyostelium purpureum.</title>
        <authorList>
            <consortium name="US DOE Joint Genome Institute (JGI-PGF)"/>
            <person name="Sucgang R."/>
            <person name="Kuo A."/>
            <person name="Tian X."/>
            <person name="Salerno W."/>
            <person name="Parikh A."/>
            <person name="Feasley C.L."/>
            <person name="Dalin E."/>
            <person name="Tu H."/>
            <person name="Huang E."/>
            <person name="Barry K."/>
            <person name="Lindquist E."/>
            <person name="Shapiro H."/>
            <person name="Bruce D."/>
            <person name="Schmutz J."/>
            <person name="Salamov A."/>
            <person name="Fey P."/>
            <person name="Gaudet P."/>
            <person name="Anjard C."/>
            <person name="Babu M.M."/>
            <person name="Basu S."/>
            <person name="Bushmanova Y."/>
            <person name="van der Wel H."/>
            <person name="Katoh-Kurasawa M."/>
            <person name="Dinh C."/>
            <person name="Coutinho P.M."/>
            <person name="Saito T."/>
            <person name="Elias M."/>
            <person name="Schaap P."/>
            <person name="Kay R.R."/>
            <person name="Henrissat B."/>
            <person name="Eichinger L."/>
            <person name="Rivero F."/>
            <person name="Putnam N.H."/>
            <person name="West C.M."/>
            <person name="Loomis W.F."/>
            <person name="Chisholm R.L."/>
            <person name="Shaulsky G."/>
            <person name="Strassmann J.E."/>
            <person name="Queller D.C."/>
            <person name="Kuspa A."/>
            <person name="Grigoriev I.V."/>
        </authorList>
    </citation>
    <scope>NUCLEOTIDE SEQUENCE [LARGE SCALE GENOMIC DNA]</scope>
    <source>
        <strain evidence="3">QSDP1</strain>
    </source>
</reference>
<dbReference type="Pfam" id="PF00643">
    <property type="entry name" value="zf-B_box"/>
    <property type="match status" value="1"/>
</dbReference>
<feature type="domain" description="B box-type" evidence="1">
    <location>
        <begin position="9"/>
        <end position="48"/>
    </location>
</feature>
<evidence type="ECO:0000313" key="3">
    <source>
        <dbReference type="Proteomes" id="UP000001064"/>
    </source>
</evidence>
<dbReference type="Gene3D" id="3.30.160.60">
    <property type="entry name" value="Classic Zinc Finger"/>
    <property type="match status" value="1"/>
</dbReference>
<name>F0Z616_DICPU</name>
<dbReference type="PANTHER" id="PTHR31768:SF3">
    <property type="entry name" value="B BOX-TYPE DOMAIN-CONTAINING PROTEIN-RELATED"/>
    <property type="match status" value="1"/>
</dbReference>
<dbReference type="KEGG" id="dpp:DICPUDRAFT_24875"/>
<feature type="non-terminal residue" evidence="2">
    <location>
        <position position="134"/>
    </location>
</feature>
<protein>
    <recommendedName>
        <fullName evidence="1">B box-type domain-containing protein</fullName>
    </recommendedName>
</protein>
<gene>
    <name evidence="2" type="ORF">DICPUDRAFT_24875</name>
</gene>
<keyword evidence="3" id="KW-1185">Reference proteome</keyword>
<dbReference type="AlphaFoldDB" id="F0Z616"/>
<dbReference type="OrthoDB" id="6096398at2759"/>
<dbReference type="eggNOG" id="ENOG502QRJ9">
    <property type="taxonomic scope" value="Eukaryota"/>
</dbReference>
<sequence>MSNYQLYDTKCLDHPNEDIISICSTCPNDYPVCIDCITGIHKGHNFEELDDINLRNQIEEDFKNQTIPKLNDYLENNKKILDESNNHFEEIKDNHTKNFDKTFNIFKELKYIINAKENDVKRLLITKLEENTDV</sequence>
<dbReference type="OMA" id="STCPNDY"/>
<dbReference type="GeneID" id="10503324"/>
<dbReference type="InParanoid" id="F0Z616"/>
<dbReference type="SUPFAM" id="SSF57845">
    <property type="entry name" value="B-box zinc-binding domain"/>
    <property type="match status" value="1"/>
</dbReference>
<dbReference type="InterPro" id="IPR000315">
    <property type="entry name" value="Znf_B-box"/>
</dbReference>
<dbReference type="InterPro" id="IPR040328">
    <property type="entry name" value="DDB_G0279899-like"/>
</dbReference>
<accession>F0Z616</accession>
<evidence type="ECO:0000259" key="1">
    <source>
        <dbReference type="Pfam" id="PF00643"/>
    </source>
</evidence>
<dbReference type="Proteomes" id="UP000001064">
    <property type="component" value="Unassembled WGS sequence"/>
</dbReference>
<organism evidence="2 3">
    <name type="scientific">Dictyostelium purpureum</name>
    <name type="common">Slime mold</name>
    <dbReference type="NCBI Taxonomy" id="5786"/>
    <lineage>
        <taxon>Eukaryota</taxon>
        <taxon>Amoebozoa</taxon>
        <taxon>Evosea</taxon>
        <taxon>Eumycetozoa</taxon>
        <taxon>Dictyostelia</taxon>
        <taxon>Dictyosteliales</taxon>
        <taxon>Dictyosteliaceae</taxon>
        <taxon>Dictyostelium</taxon>
    </lineage>
</organism>
<dbReference type="EMBL" id="GL870941">
    <property type="protein sequence ID" value="EGC40522.1"/>
    <property type="molecule type" value="Genomic_DNA"/>
</dbReference>
<dbReference type="GO" id="GO:0008270">
    <property type="term" value="F:zinc ion binding"/>
    <property type="evidence" value="ECO:0007669"/>
    <property type="project" value="InterPro"/>
</dbReference>
<dbReference type="RefSeq" id="XP_003282858.1">
    <property type="nucleotide sequence ID" value="XM_003282810.1"/>
</dbReference>
<dbReference type="VEuPathDB" id="AmoebaDB:DICPUDRAFT_24875"/>
<proteinExistence type="predicted"/>